<evidence type="ECO:0000313" key="2">
    <source>
        <dbReference type="EMBL" id="HIZ85614.1"/>
    </source>
</evidence>
<dbReference type="Proteomes" id="UP000824115">
    <property type="component" value="Unassembled WGS sequence"/>
</dbReference>
<organism evidence="2 3">
    <name type="scientific">Candidatus Coprenecus stercoravium</name>
    <dbReference type="NCBI Taxonomy" id="2840735"/>
    <lineage>
        <taxon>Bacteria</taxon>
        <taxon>Pseudomonadati</taxon>
        <taxon>Bacteroidota</taxon>
        <taxon>Bacteroidia</taxon>
        <taxon>Bacteroidales</taxon>
        <taxon>Rikenellaceae</taxon>
        <taxon>Rikenellaceae incertae sedis</taxon>
        <taxon>Candidatus Coprenecus</taxon>
    </lineage>
</organism>
<reference evidence="2" key="1">
    <citation type="journal article" date="2021" name="PeerJ">
        <title>Extensive microbial diversity within the chicken gut microbiome revealed by metagenomics and culture.</title>
        <authorList>
            <person name="Gilroy R."/>
            <person name="Ravi A."/>
            <person name="Getino M."/>
            <person name="Pursley I."/>
            <person name="Horton D.L."/>
            <person name="Alikhan N.F."/>
            <person name="Baker D."/>
            <person name="Gharbi K."/>
            <person name="Hall N."/>
            <person name="Watson M."/>
            <person name="Adriaenssens E.M."/>
            <person name="Foster-Nyarko E."/>
            <person name="Jarju S."/>
            <person name="Secka A."/>
            <person name="Antonio M."/>
            <person name="Oren A."/>
            <person name="Chaudhuri R.R."/>
            <person name="La Ragione R."/>
            <person name="Hildebrand F."/>
            <person name="Pallen M.J."/>
        </authorList>
    </citation>
    <scope>NUCLEOTIDE SEQUENCE</scope>
    <source>
        <strain evidence="2">Gambia16-554</strain>
    </source>
</reference>
<sequence length="273" mass="30646">MKKLLLAMCMTIASVTSFAQINLEKTFANEIIVLGELSGGAALNAIGNVASAMGGGYYSNTAEHKLFCRCYHDSLALGILVQTANRFDDDMEIALGKDFETTKQSFSDLVLWYDSSVKGHSVSFTDIWGRRVQINRNQNNISLDVIDDINSKVIAENVVLTRQNLVKGIKLLDNPKKKEDVYLKLLDLGQETHPFVVAYAEGLSKVQKEHDALVEMRDSTETQIESIKEQMKFAKKSKDKESFSVLKDSLTVLRVRLSEIMDDLWDYDMNSES</sequence>
<feature type="signal peptide" evidence="1">
    <location>
        <begin position="1"/>
        <end position="19"/>
    </location>
</feature>
<comment type="caution">
    <text evidence="2">The sequence shown here is derived from an EMBL/GenBank/DDBJ whole genome shotgun (WGS) entry which is preliminary data.</text>
</comment>
<accession>A0A9D2GRG1</accession>
<dbReference type="EMBL" id="DXAW01000075">
    <property type="protein sequence ID" value="HIZ85614.1"/>
    <property type="molecule type" value="Genomic_DNA"/>
</dbReference>
<evidence type="ECO:0000313" key="3">
    <source>
        <dbReference type="Proteomes" id="UP000824115"/>
    </source>
</evidence>
<proteinExistence type="predicted"/>
<protein>
    <submittedName>
        <fullName evidence="2">Uncharacterized protein</fullName>
    </submittedName>
</protein>
<keyword evidence="1" id="KW-0732">Signal</keyword>
<name>A0A9D2GRG1_9BACT</name>
<reference evidence="2" key="2">
    <citation type="submission" date="2021-04" db="EMBL/GenBank/DDBJ databases">
        <authorList>
            <person name="Gilroy R."/>
        </authorList>
    </citation>
    <scope>NUCLEOTIDE SEQUENCE</scope>
    <source>
        <strain evidence="2">Gambia16-554</strain>
    </source>
</reference>
<feature type="chain" id="PRO_5039159292" evidence="1">
    <location>
        <begin position="20"/>
        <end position="273"/>
    </location>
</feature>
<evidence type="ECO:0000256" key="1">
    <source>
        <dbReference type="SAM" id="SignalP"/>
    </source>
</evidence>
<dbReference type="AlphaFoldDB" id="A0A9D2GRG1"/>
<gene>
    <name evidence="2" type="ORF">IAC04_03890</name>
</gene>